<feature type="transmembrane region" description="Helical" evidence="1">
    <location>
        <begin position="110"/>
        <end position="129"/>
    </location>
</feature>
<evidence type="ECO:0000313" key="2">
    <source>
        <dbReference type="EMBL" id="QQU00248.1"/>
    </source>
</evidence>
<dbReference type="OrthoDB" id="894278at2"/>
<dbReference type="GeneID" id="93526062"/>
<gene>
    <name evidence="2" type="ORF">I6I88_00280</name>
</gene>
<accession>A0A9Q6Z352</accession>
<keyword evidence="1" id="KW-0472">Membrane</keyword>
<dbReference type="RefSeq" id="WP_002989413.1">
    <property type="nucleotide sequence ID" value="NZ_CP068108.1"/>
</dbReference>
<dbReference type="AlphaFoldDB" id="A0A9Q6Z352"/>
<evidence type="ECO:0000256" key="1">
    <source>
        <dbReference type="SAM" id="Phobius"/>
    </source>
</evidence>
<feature type="transmembrane region" description="Helical" evidence="1">
    <location>
        <begin position="14"/>
        <end position="31"/>
    </location>
</feature>
<dbReference type="Proteomes" id="UP000596202">
    <property type="component" value="Chromosome"/>
</dbReference>
<evidence type="ECO:0000313" key="3">
    <source>
        <dbReference type="Proteomes" id="UP000596202"/>
    </source>
</evidence>
<sequence>METKLLLPHSYKKIGWIFIGISVLIWIYALILGQGGILFGDLPFLNLHAFAIVGTQLFKGETSYFSIIEVNLTTTLMGSLFLVGGLLIAFSKEKIENEVIAKLRSQAFQWSFLVNYVLLLFLFLFIYGAEFYYVMVYNMFAMLILFICRFNYLLYLNKK</sequence>
<dbReference type="EMBL" id="CP068108">
    <property type="protein sequence ID" value="QQU00248.1"/>
    <property type="molecule type" value="Genomic_DNA"/>
</dbReference>
<feature type="transmembrane region" description="Helical" evidence="1">
    <location>
        <begin position="135"/>
        <end position="156"/>
    </location>
</feature>
<name>A0A9Q6Z352_MYROD</name>
<feature type="transmembrane region" description="Helical" evidence="1">
    <location>
        <begin position="64"/>
        <end position="90"/>
    </location>
</feature>
<reference evidence="2 3" key="1">
    <citation type="submission" date="2021-01" db="EMBL/GenBank/DDBJ databases">
        <title>FDA dAtabase for Regulatory Grade micrObial Sequences (FDA-ARGOS): Supporting development and validation of Infectious Disease Dx tests.</title>
        <authorList>
            <person name="Sproer C."/>
            <person name="Gronow S."/>
            <person name="Severitt S."/>
            <person name="Schroder I."/>
            <person name="Tallon L."/>
            <person name="Sadzewicz L."/>
            <person name="Zhao X."/>
            <person name="Boylan J."/>
            <person name="Ott S."/>
            <person name="Bowen H."/>
            <person name="Vavikolanu K."/>
            <person name="Mehta A."/>
            <person name="Aluvathingal J."/>
            <person name="Nadendla S."/>
            <person name="Lowell S."/>
            <person name="Myers T."/>
            <person name="Yan Y."/>
            <person name="Sichtig H."/>
        </authorList>
    </citation>
    <scope>NUCLEOTIDE SEQUENCE [LARGE SCALE GENOMIC DNA]</scope>
    <source>
        <strain evidence="2 3">FDAARGOS_1131</strain>
    </source>
</reference>
<keyword evidence="1" id="KW-1133">Transmembrane helix</keyword>
<organism evidence="2 3">
    <name type="scientific">Myroides odoratus</name>
    <name type="common">Flavobacterium odoratum</name>
    <dbReference type="NCBI Taxonomy" id="256"/>
    <lineage>
        <taxon>Bacteria</taxon>
        <taxon>Pseudomonadati</taxon>
        <taxon>Bacteroidota</taxon>
        <taxon>Flavobacteriia</taxon>
        <taxon>Flavobacteriales</taxon>
        <taxon>Flavobacteriaceae</taxon>
        <taxon>Myroides</taxon>
    </lineage>
</organism>
<protein>
    <submittedName>
        <fullName evidence="2">Uncharacterized protein</fullName>
    </submittedName>
</protein>
<proteinExistence type="predicted"/>
<keyword evidence="1" id="KW-0812">Transmembrane</keyword>